<reference evidence="2 3" key="3">
    <citation type="journal article" date="2020" name="BMC Genomics">
        <title>Intraspecific diversification of the crop wild relative Brassica cretica Lam. using demographic model selection.</title>
        <authorList>
            <person name="Kioukis A."/>
            <person name="Michalopoulou V.A."/>
            <person name="Briers L."/>
            <person name="Pirintsos S."/>
            <person name="Studholme D.J."/>
            <person name="Pavlidis P."/>
            <person name="Sarris P.F."/>
        </authorList>
    </citation>
    <scope>NUCLEOTIDE SEQUENCE [LARGE SCALE GENOMIC DNA]</scope>
    <source>
        <strain evidence="3">cv. PFS-1207/04</strain>
        <strain evidence="2">PFS-1207/04</strain>
    </source>
</reference>
<evidence type="ECO:0000313" key="1">
    <source>
        <dbReference type="EMBL" id="KAF2610545.1"/>
    </source>
</evidence>
<proteinExistence type="predicted"/>
<evidence type="ECO:0000313" key="2">
    <source>
        <dbReference type="EMBL" id="KAF3551201.1"/>
    </source>
</evidence>
<dbReference type="EMBL" id="QGKY02000089">
    <property type="protein sequence ID" value="KAF2610545.1"/>
    <property type="molecule type" value="Genomic_DNA"/>
</dbReference>
<comment type="caution">
    <text evidence="1">The sequence shown here is derived from an EMBL/GenBank/DDBJ whole genome shotgun (WGS) entry which is preliminary data.</text>
</comment>
<gene>
    <name evidence="2" type="ORF">DY000_02003364</name>
    <name evidence="1" type="ORF">F2Q70_00009433</name>
</gene>
<dbReference type="EMBL" id="QGKV02000832">
    <property type="protein sequence ID" value="KAF3551201.1"/>
    <property type="molecule type" value="Genomic_DNA"/>
</dbReference>
<accession>A0A3N6RKE8</accession>
<dbReference type="Proteomes" id="UP000266723">
    <property type="component" value="Unassembled WGS sequence"/>
</dbReference>
<name>A0A3N6RKE8_BRACR</name>
<reference evidence="2" key="2">
    <citation type="submission" date="2019-12" db="EMBL/GenBank/DDBJ databases">
        <authorList>
            <person name="Studholme D.J."/>
            <person name="Sarris P."/>
        </authorList>
    </citation>
    <scope>NUCLEOTIDE SEQUENCE</scope>
    <source>
        <strain evidence="2">PFS-1207/04</strain>
        <tissue evidence="2">Leaf</tissue>
    </source>
</reference>
<keyword evidence="3" id="KW-1185">Reference proteome</keyword>
<evidence type="ECO:0008006" key="4">
    <source>
        <dbReference type="Google" id="ProtNLM"/>
    </source>
</evidence>
<protein>
    <recommendedName>
        <fullName evidence="4">4Fe-4S ferredoxin-type domain-containing protein</fullName>
    </recommendedName>
</protein>
<reference evidence="1" key="1">
    <citation type="submission" date="2019-12" db="EMBL/GenBank/DDBJ databases">
        <title>Genome sequencing and annotation of Brassica cretica.</title>
        <authorList>
            <person name="Studholme D.J."/>
            <person name="Sarris P.F."/>
        </authorList>
    </citation>
    <scope>NUCLEOTIDE SEQUENCE</scope>
    <source>
        <strain evidence="1">PFS-102/07</strain>
        <tissue evidence="1">Leaf</tissue>
    </source>
</reference>
<organism evidence="1">
    <name type="scientific">Brassica cretica</name>
    <name type="common">Mustard</name>
    <dbReference type="NCBI Taxonomy" id="69181"/>
    <lineage>
        <taxon>Eukaryota</taxon>
        <taxon>Viridiplantae</taxon>
        <taxon>Streptophyta</taxon>
        <taxon>Embryophyta</taxon>
        <taxon>Tracheophyta</taxon>
        <taxon>Spermatophyta</taxon>
        <taxon>Magnoliopsida</taxon>
        <taxon>eudicotyledons</taxon>
        <taxon>Gunneridae</taxon>
        <taxon>Pentapetalae</taxon>
        <taxon>rosids</taxon>
        <taxon>malvids</taxon>
        <taxon>Brassicales</taxon>
        <taxon>Brassicaceae</taxon>
        <taxon>Brassiceae</taxon>
        <taxon>Brassica</taxon>
    </lineage>
</organism>
<dbReference type="AlphaFoldDB" id="A0A3N6RKE8"/>
<sequence length="146" mass="16726">MHHPLPRCNIQIQGTSTNLHIDLNPRNSRCTKCTKCTRCTFKCDMYQMRFSAPYVPDALLCAICTRCAISVSCTRCVFLTPEIPDALSAPDVPDVFYNTRYTFQWPDAQLEPDVRHLPDVFADQMSQQTKYPQRARFPHRPSAPTS</sequence>
<evidence type="ECO:0000313" key="3">
    <source>
        <dbReference type="Proteomes" id="UP000266723"/>
    </source>
</evidence>